<dbReference type="Proteomes" id="UP000266188">
    <property type="component" value="Unassembled WGS sequence"/>
</dbReference>
<evidence type="ECO:0000256" key="1">
    <source>
        <dbReference type="SAM" id="SignalP"/>
    </source>
</evidence>
<feature type="signal peptide" evidence="1">
    <location>
        <begin position="1"/>
        <end position="18"/>
    </location>
</feature>
<keyword evidence="3" id="KW-1185">Reference proteome</keyword>
<sequence length="180" mass="19018">MHLVLGVALAFLARSGLGAKYACKCAPGMPCWPSGSEWASLNETVSGRLIMTVPVASVCYPSEPAYNPETCQSVRSNWTTWPFHSADPASVGDPSVDNACSPIYANGTSVSGNPNAGKQGCSLGAYPPYIINATSAEDVQAGVLFAKKWNLRMNIKNTGHGGKRRSISIANPLCRSIKIN</sequence>
<dbReference type="Gene3D" id="3.30.465.10">
    <property type="match status" value="1"/>
</dbReference>
<feature type="chain" id="PRO_5017180870" evidence="1">
    <location>
        <begin position="19"/>
        <end position="180"/>
    </location>
</feature>
<evidence type="ECO:0000313" key="2">
    <source>
        <dbReference type="EMBL" id="RJE24365.1"/>
    </source>
</evidence>
<comment type="caution">
    <text evidence="2">The sequence shown here is derived from an EMBL/GenBank/DDBJ whole genome shotgun (WGS) entry which is preliminary data.</text>
</comment>
<dbReference type="InterPro" id="IPR036318">
    <property type="entry name" value="FAD-bd_PCMH-like_sf"/>
</dbReference>
<organism evidence="2 3">
    <name type="scientific">Aspergillus sclerotialis</name>
    <dbReference type="NCBI Taxonomy" id="2070753"/>
    <lineage>
        <taxon>Eukaryota</taxon>
        <taxon>Fungi</taxon>
        <taxon>Dikarya</taxon>
        <taxon>Ascomycota</taxon>
        <taxon>Pezizomycotina</taxon>
        <taxon>Eurotiomycetes</taxon>
        <taxon>Eurotiomycetidae</taxon>
        <taxon>Eurotiales</taxon>
        <taxon>Aspergillaceae</taxon>
        <taxon>Aspergillus</taxon>
        <taxon>Aspergillus subgen. Polypaecilum</taxon>
    </lineage>
</organism>
<name>A0A3A3A2W0_9EURO</name>
<dbReference type="EMBL" id="MVGC01000084">
    <property type="protein sequence ID" value="RJE24365.1"/>
    <property type="molecule type" value="Genomic_DNA"/>
</dbReference>
<gene>
    <name evidence="2" type="ORF">PHISCL_03313</name>
</gene>
<dbReference type="InterPro" id="IPR016169">
    <property type="entry name" value="FAD-bd_PCMH_sub2"/>
</dbReference>
<proteinExistence type="predicted"/>
<dbReference type="AlphaFoldDB" id="A0A3A3A2W0"/>
<protein>
    <submittedName>
        <fullName evidence="2">FAD binding domain protein</fullName>
    </submittedName>
</protein>
<keyword evidence="1" id="KW-0732">Signal</keyword>
<dbReference type="GO" id="GO:0050660">
    <property type="term" value="F:flavin adenine dinucleotide binding"/>
    <property type="evidence" value="ECO:0007669"/>
    <property type="project" value="InterPro"/>
</dbReference>
<evidence type="ECO:0000313" key="3">
    <source>
        <dbReference type="Proteomes" id="UP000266188"/>
    </source>
</evidence>
<accession>A0A3A3A2W0</accession>
<dbReference type="OrthoDB" id="9983560at2759"/>
<reference evidence="3" key="1">
    <citation type="submission" date="2017-02" db="EMBL/GenBank/DDBJ databases">
        <authorList>
            <person name="Tafer H."/>
            <person name="Lopandic K."/>
        </authorList>
    </citation>
    <scope>NUCLEOTIDE SEQUENCE [LARGE SCALE GENOMIC DNA]</scope>
    <source>
        <strain evidence="3">CBS 366.77</strain>
    </source>
</reference>
<dbReference type="STRING" id="2070753.A0A3A3A2W0"/>
<dbReference type="SUPFAM" id="SSF56176">
    <property type="entry name" value="FAD-binding/transporter-associated domain-like"/>
    <property type="match status" value="1"/>
</dbReference>